<protein>
    <submittedName>
        <fullName evidence="1">Uncharacterized protein</fullName>
    </submittedName>
</protein>
<accession>A0A0E0KS34</accession>
<name>A0A0E0KS34_ORYPU</name>
<dbReference type="EnsemblPlants" id="OPUNC04G14520.1">
    <property type="protein sequence ID" value="OPUNC04G14520.1"/>
    <property type="gene ID" value="OPUNC04G14520"/>
</dbReference>
<reference evidence="1" key="2">
    <citation type="submission" date="2018-05" db="EMBL/GenBank/DDBJ databases">
        <title>OpunRS2 (Oryza punctata Reference Sequence Version 2).</title>
        <authorList>
            <person name="Zhang J."/>
            <person name="Kudrna D."/>
            <person name="Lee S."/>
            <person name="Talag J."/>
            <person name="Welchert J."/>
            <person name="Wing R.A."/>
        </authorList>
    </citation>
    <scope>NUCLEOTIDE SEQUENCE [LARGE SCALE GENOMIC DNA]</scope>
</reference>
<proteinExistence type="predicted"/>
<dbReference type="Proteomes" id="UP000026962">
    <property type="component" value="Chromosome 4"/>
</dbReference>
<sequence>MLRLSELARRRCSGVVHHDEVVRVEREEVVQLRRGALPAEDPASLRVPATREPLGAHLGLHPRHLLLHDARQQLGRGPDLHAAGVQRRAVPEPVPVLHPADLRRGGVLHQVVQRHGARPGQPRREVLHADARVVAQALHRARPARRLEQVLLCDGGVARRRRVDLVRPPSEVSLEHLPDRRDEPRVRRPRPVVPGAHLPQLVLPHQLQRRLVRCRVVLDRDLRRLHHISNRLVNQLSSRSSPMASGSFRSLTMPPMAWTPRRWQVWMRRWE</sequence>
<dbReference type="AlphaFoldDB" id="A0A0E0KS34"/>
<evidence type="ECO:0000313" key="2">
    <source>
        <dbReference type="Proteomes" id="UP000026962"/>
    </source>
</evidence>
<reference evidence="1" key="1">
    <citation type="submission" date="2015-04" db="UniProtKB">
        <authorList>
            <consortium name="EnsemblPlants"/>
        </authorList>
    </citation>
    <scope>IDENTIFICATION</scope>
</reference>
<dbReference type="HOGENOM" id="CLU_1028126_0_0_1"/>
<organism evidence="1">
    <name type="scientific">Oryza punctata</name>
    <name type="common">Red rice</name>
    <dbReference type="NCBI Taxonomy" id="4537"/>
    <lineage>
        <taxon>Eukaryota</taxon>
        <taxon>Viridiplantae</taxon>
        <taxon>Streptophyta</taxon>
        <taxon>Embryophyta</taxon>
        <taxon>Tracheophyta</taxon>
        <taxon>Spermatophyta</taxon>
        <taxon>Magnoliopsida</taxon>
        <taxon>Liliopsida</taxon>
        <taxon>Poales</taxon>
        <taxon>Poaceae</taxon>
        <taxon>BOP clade</taxon>
        <taxon>Oryzoideae</taxon>
        <taxon>Oryzeae</taxon>
        <taxon>Oryzinae</taxon>
        <taxon>Oryza</taxon>
    </lineage>
</organism>
<keyword evidence="2" id="KW-1185">Reference proteome</keyword>
<dbReference type="Gramene" id="OPUNC04G14520.1">
    <property type="protein sequence ID" value="OPUNC04G14520.1"/>
    <property type="gene ID" value="OPUNC04G14520"/>
</dbReference>
<evidence type="ECO:0000313" key="1">
    <source>
        <dbReference type="EnsemblPlants" id="OPUNC04G14520.1"/>
    </source>
</evidence>